<dbReference type="AlphaFoldDB" id="A0A9W9STE2"/>
<evidence type="ECO:0000313" key="1">
    <source>
        <dbReference type="EMBL" id="KAJ5383179.1"/>
    </source>
</evidence>
<accession>A0A9W9STE2</accession>
<dbReference type="GeneID" id="81458003"/>
<dbReference type="EMBL" id="JAPZBT010000001">
    <property type="protein sequence ID" value="KAJ5383179.1"/>
    <property type="molecule type" value="Genomic_DNA"/>
</dbReference>
<dbReference type="OrthoDB" id="5421021at2759"/>
<reference evidence="1" key="1">
    <citation type="submission" date="2022-12" db="EMBL/GenBank/DDBJ databases">
        <authorList>
            <person name="Petersen C."/>
        </authorList>
    </citation>
    <scope>NUCLEOTIDE SEQUENCE</scope>
    <source>
        <strain evidence="1">IBT 3081</strain>
    </source>
</reference>
<sequence>MSSDISAQVDIGSLSLSGLKQVTGILSVLSADDVQPMAMLQLQDLGTLFPTSGPVASKVPDHLLRCKSVRIERLGLMVGWRKGDSASLMAQSTGGQAVALLSVCLWSIYHETTGEILHAISSEILPQSASLSSPGLLEKAAKILADKLAVIGFGTILAKQVSRIHDAYEHLNVKVPFDILKLFSQDWMAEFLIGVSRALREEKATIRVRGSYGLGYISALMIALFPDDCTITIEQLVIHVGKNTSSINIDISASPVETLPEVHFMETVESIADVFLNPANAKYKSESELLPSGELSWEGHVAAFLRLQLHNLGFICSPEVVKAVGICALAMSDKICIRFKDQTPRIPAISILGENYRVMRHERCEIAMGVSLPLSWPPFDEAMRLLDEAKKAMKRVGPDLGFHEPTLVPGRPGPGLINCTVLATLKDLYLNPHDKATSAGAFSFARTSNIFGLGNEFESIIPWVSDVILDRIFHSINQTNPNTTIATSRGAITCVPSPYLALKDDDICRYRSIEVLDGPIIYNGRYYSEVTNPEAIRKTYTSNLSELGEKPRIVPSSEGCLSQLSLATRESLKGMVLETTLIESGQKISVSLAKKMRFLFGLIKVTPCEHPRMTPLKEEYCKKALTASVLSPDPKEGSIAVVQTAGNPVAQILALSDSWTPAVLCYRCCLNCAFEQAKEWKASKIIVT</sequence>
<comment type="caution">
    <text evidence="1">The sequence shown here is derived from an EMBL/GenBank/DDBJ whole genome shotgun (WGS) entry which is preliminary data.</text>
</comment>
<dbReference type="RefSeq" id="XP_056582955.1">
    <property type="nucleotide sequence ID" value="XM_056718820.1"/>
</dbReference>
<organism evidence="1 2">
    <name type="scientific">Penicillium concentricum</name>
    <dbReference type="NCBI Taxonomy" id="293559"/>
    <lineage>
        <taxon>Eukaryota</taxon>
        <taxon>Fungi</taxon>
        <taxon>Dikarya</taxon>
        <taxon>Ascomycota</taxon>
        <taxon>Pezizomycotina</taxon>
        <taxon>Eurotiomycetes</taxon>
        <taxon>Eurotiomycetidae</taxon>
        <taxon>Eurotiales</taxon>
        <taxon>Aspergillaceae</taxon>
        <taxon>Penicillium</taxon>
    </lineage>
</organism>
<protein>
    <submittedName>
        <fullName evidence="1">Uncharacterized protein</fullName>
    </submittedName>
</protein>
<evidence type="ECO:0000313" key="2">
    <source>
        <dbReference type="Proteomes" id="UP001147752"/>
    </source>
</evidence>
<name>A0A9W9STE2_9EURO</name>
<dbReference type="Proteomes" id="UP001147752">
    <property type="component" value="Unassembled WGS sequence"/>
</dbReference>
<keyword evidence="2" id="KW-1185">Reference proteome</keyword>
<reference evidence="1" key="2">
    <citation type="journal article" date="2023" name="IMA Fungus">
        <title>Comparative genomic study of the Penicillium genus elucidates a diverse pangenome and 15 lateral gene transfer events.</title>
        <authorList>
            <person name="Petersen C."/>
            <person name="Sorensen T."/>
            <person name="Nielsen M.R."/>
            <person name="Sondergaard T.E."/>
            <person name="Sorensen J.L."/>
            <person name="Fitzpatrick D.A."/>
            <person name="Frisvad J.C."/>
            <person name="Nielsen K.L."/>
        </authorList>
    </citation>
    <scope>NUCLEOTIDE SEQUENCE</scope>
    <source>
        <strain evidence="1">IBT 3081</strain>
    </source>
</reference>
<proteinExistence type="predicted"/>
<gene>
    <name evidence="1" type="ORF">N7517_001090</name>
</gene>